<protein>
    <submittedName>
        <fullName evidence="1">Uncharacterized protein</fullName>
    </submittedName>
</protein>
<gene>
    <name evidence="1" type="ORF">CGI_10000170</name>
</gene>
<evidence type="ECO:0000313" key="1">
    <source>
        <dbReference type="EMBL" id="EKC17812.1"/>
    </source>
</evidence>
<reference evidence="1" key="1">
    <citation type="journal article" date="2012" name="Nature">
        <title>The oyster genome reveals stress adaptation and complexity of shell formation.</title>
        <authorList>
            <person name="Zhang G."/>
            <person name="Fang X."/>
            <person name="Guo X."/>
            <person name="Li L."/>
            <person name="Luo R."/>
            <person name="Xu F."/>
            <person name="Yang P."/>
            <person name="Zhang L."/>
            <person name="Wang X."/>
            <person name="Qi H."/>
            <person name="Xiong Z."/>
            <person name="Que H."/>
            <person name="Xie Y."/>
            <person name="Holland P.W."/>
            <person name="Paps J."/>
            <person name="Zhu Y."/>
            <person name="Wu F."/>
            <person name="Chen Y."/>
            <person name="Wang J."/>
            <person name="Peng C."/>
            <person name="Meng J."/>
            <person name="Yang L."/>
            <person name="Liu J."/>
            <person name="Wen B."/>
            <person name="Zhang N."/>
            <person name="Huang Z."/>
            <person name="Zhu Q."/>
            <person name="Feng Y."/>
            <person name="Mount A."/>
            <person name="Hedgecock D."/>
            <person name="Xu Z."/>
            <person name="Liu Y."/>
            <person name="Domazet-Loso T."/>
            <person name="Du Y."/>
            <person name="Sun X."/>
            <person name="Zhang S."/>
            <person name="Liu B."/>
            <person name="Cheng P."/>
            <person name="Jiang X."/>
            <person name="Li J."/>
            <person name="Fan D."/>
            <person name="Wang W."/>
            <person name="Fu W."/>
            <person name="Wang T."/>
            <person name="Wang B."/>
            <person name="Zhang J."/>
            <person name="Peng Z."/>
            <person name="Li Y."/>
            <person name="Li N."/>
            <person name="Wang J."/>
            <person name="Chen M."/>
            <person name="He Y."/>
            <person name="Tan F."/>
            <person name="Song X."/>
            <person name="Zheng Q."/>
            <person name="Huang R."/>
            <person name="Yang H."/>
            <person name="Du X."/>
            <person name="Chen L."/>
            <person name="Yang M."/>
            <person name="Gaffney P.M."/>
            <person name="Wang S."/>
            <person name="Luo L."/>
            <person name="She Z."/>
            <person name="Ming Y."/>
            <person name="Huang W."/>
            <person name="Zhang S."/>
            <person name="Huang B."/>
            <person name="Zhang Y."/>
            <person name="Qu T."/>
            <person name="Ni P."/>
            <person name="Miao G."/>
            <person name="Wang J."/>
            <person name="Wang Q."/>
            <person name="Steinberg C.E."/>
            <person name="Wang H."/>
            <person name="Li N."/>
            <person name="Qian L."/>
            <person name="Zhang G."/>
            <person name="Li Y."/>
            <person name="Yang H."/>
            <person name="Liu X."/>
            <person name="Wang J."/>
            <person name="Yin Y."/>
            <person name="Wang J."/>
        </authorList>
    </citation>
    <scope>NUCLEOTIDE SEQUENCE [LARGE SCALE GENOMIC DNA]</scope>
    <source>
        <strain evidence="1">05x7-T-G4-1.051#20</strain>
    </source>
</reference>
<dbReference type="HOGENOM" id="CLU_2640491_0_0_1"/>
<organism evidence="1">
    <name type="scientific">Magallana gigas</name>
    <name type="common">Pacific oyster</name>
    <name type="synonym">Crassostrea gigas</name>
    <dbReference type="NCBI Taxonomy" id="29159"/>
    <lineage>
        <taxon>Eukaryota</taxon>
        <taxon>Metazoa</taxon>
        <taxon>Spiralia</taxon>
        <taxon>Lophotrochozoa</taxon>
        <taxon>Mollusca</taxon>
        <taxon>Bivalvia</taxon>
        <taxon>Autobranchia</taxon>
        <taxon>Pteriomorphia</taxon>
        <taxon>Ostreida</taxon>
        <taxon>Ostreoidea</taxon>
        <taxon>Ostreidae</taxon>
        <taxon>Magallana</taxon>
    </lineage>
</organism>
<proteinExistence type="predicted"/>
<dbReference type="EMBL" id="JH821671">
    <property type="protein sequence ID" value="EKC17812.1"/>
    <property type="molecule type" value="Genomic_DNA"/>
</dbReference>
<accession>K1P1T9</accession>
<name>K1P1T9_MAGGI</name>
<sequence>MAEKLSNDLVQRELELEVERRKQLEEERRIKEDMKKRKLEAKKRRKEELRHHETELREKILKNWKDKVVGWNASNWT</sequence>
<dbReference type="AlphaFoldDB" id="K1P1T9"/>
<dbReference type="InParanoid" id="K1P1T9"/>